<keyword evidence="5" id="KW-1003">Cell membrane</keyword>
<comment type="catalytic activity">
    <reaction evidence="11">
        <text>Preferential cleavage: (Ac)2-L-Lys-D-Ala-|-D-Ala. Also transpeptidation of peptidyl-alanyl moieties that are N-acyl substituents of D-alanine.</text>
        <dbReference type="EC" id="3.4.16.4"/>
    </reaction>
</comment>
<feature type="domain" description="Penicillin-binding protein dimerisation" evidence="12">
    <location>
        <begin position="71"/>
        <end position="131"/>
    </location>
</feature>
<keyword evidence="7" id="KW-0133">Cell shape</keyword>
<dbReference type="GO" id="GO:0071972">
    <property type="term" value="F:peptidoglycan L,D-transpeptidase activity"/>
    <property type="evidence" value="ECO:0007669"/>
    <property type="project" value="TreeGrafter"/>
</dbReference>
<comment type="subcellular location">
    <subcellularLocation>
        <location evidence="2">Cell membrane</location>
    </subcellularLocation>
    <subcellularLocation>
        <location evidence="1">Membrane</location>
        <topology evidence="1">Single-pass membrane protein</topology>
    </subcellularLocation>
</comment>
<dbReference type="GO" id="GO:0051301">
    <property type="term" value="P:cell division"/>
    <property type="evidence" value="ECO:0007669"/>
    <property type="project" value="UniProtKB-KW"/>
</dbReference>
<accession>W4VCP0</accession>
<keyword evidence="13" id="KW-0132">Cell division</keyword>
<evidence type="ECO:0000256" key="7">
    <source>
        <dbReference type="ARBA" id="ARBA00022960"/>
    </source>
</evidence>
<dbReference type="UniPathway" id="UPA00219"/>
<dbReference type="SUPFAM" id="SSF56519">
    <property type="entry name" value="Penicillin binding protein dimerisation domain"/>
    <property type="match status" value="1"/>
</dbReference>
<dbReference type="Proteomes" id="UP000019102">
    <property type="component" value="Unassembled WGS sequence"/>
</dbReference>
<evidence type="ECO:0000256" key="1">
    <source>
        <dbReference type="ARBA" id="ARBA00004167"/>
    </source>
</evidence>
<evidence type="ECO:0000256" key="10">
    <source>
        <dbReference type="ARBA" id="ARBA00023316"/>
    </source>
</evidence>
<evidence type="ECO:0000256" key="9">
    <source>
        <dbReference type="ARBA" id="ARBA00022989"/>
    </source>
</evidence>
<dbReference type="GO" id="GO:0008658">
    <property type="term" value="F:penicillin binding"/>
    <property type="evidence" value="ECO:0007669"/>
    <property type="project" value="InterPro"/>
</dbReference>
<dbReference type="PANTHER" id="PTHR30627">
    <property type="entry name" value="PEPTIDOGLYCAN D,D-TRANSPEPTIDASE"/>
    <property type="match status" value="1"/>
</dbReference>
<dbReference type="GO" id="GO:0009252">
    <property type="term" value="P:peptidoglycan biosynthetic process"/>
    <property type="evidence" value="ECO:0007669"/>
    <property type="project" value="UniProtKB-UniPathway"/>
</dbReference>
<evidence type="ECO:0000256" key="4">
    <source>
        <dbReference type="ARBA" id="ARBA00012448"/>
    </source>
</evidence>
<sequence length="148" mass="16941">MSMNQHSELKKKKKKLKKKKSQLPFRLNILFVTVFLIFSLLIVQLGIVQILNGGEEAQRQINQTENTPSEKPVPRGKMYDSNLDLILDNEAVKSITYTPPKNGDNAKDRLKLAEKLAKYVTIIKDENELEKKFGNEIKKSIGICKIRT</sequence>
<organism evidence="13 14">
    <name type="scientific">Gracilibacillus boraciitolerans JCM 21714</name>
    <dbReference type="NCBI Taxonomy" id="1298598"/>
    <lineage>
        <taxon>Bacteria</taxon>
        <taxon>Bacillati</taxon>
        <taxon>Bacillota</taxon>
        <taxon>Bacilli</taxon>
        <taxon>Bacillales</taxon>
        <taxon>Bacillaceae</taxon>
        <taxon>Gracilibacillus</taxon>
    </lineage>
</organism>
<dbReference type="eggNOG" id="COG0768">
    <property type="taxonomic scope" value="Bacteria"/>
</dbReference>
<dbReference type="EMBL" id="BAVS01000001">
    <property type="protein sequence ID" value="GAE91190.1"/>
    <property type="molecule type" value="Genomic_DNA"/>
</dbReference>
<evidence type="ECO:0000313" key="14">
    <source>
        <dbReference type="Proteomes" id="UP000019102"/>
    </source>
</evidence>
<dbReference type="InterPro" id="IPR005311">
    <property type="entry name" value="PBP_dimer"/>
</dbReference>
<keyword evidence="9" id="KW-1133">Transmembrane helix</keyword>
<gene>
    <name evidence="13" type="ORF">JCM21714_131</name>
</gene>
<dbReference type="GO" id="GO:0005886">
    <property type="term" value="C:plasma membrane"/>
    <property type="evidence" value="ECO:0007669"/>
    <property type="project" value="UniProtKB-SubCell"/>
</dbReference>
<evidence type="ECO:0000256" key="5">
    <source>
        <dbReference type="ARBA" id="ARBA00022475"/>
    </source>
</evidence>
<evidence type="ECO:0000256" key="3">
    <source>
        <dbReference type="ARBA" id="ARBA00004752"/>
    </source>
</evidence>
<dbReference type="InterPro" id="IPR036138">
    <property type="entry name" value="PBP_dimer_sf"/>
</dbReference>
<evidence type="ECO:0000256" key="6">
    <source>
        <dbReference type="ARBA" id="ARBA00022692"/>
    </source>
</evidence>
<dbReference type="AlphaFoldDB" id="W4VCP0"/>
<dbReference type="PANTHER" id="PTHR30627:SF2">
    <property type="entry name" value="PEPTIDOGLYCAN D,D-TRANSPEPTIDASE MRDA"/>
    <property type="match status" value="1"/>
</dbReference>
<keyword evidence="6" id="KW-0812">Transmembrane</keyword>
<dbReference type="GO" id="GO:0008360">
    <property type="term" value="P:regulation of cell shape"/>
    <property type="evidence" value="ECO:0007669"/>
    <property type="project" value="UniProtKB-KW"/>
</dbReference>
<dbReference type="GO" id="GO:0071555">
    <property type="term" value="P:cell wall organization"/>
    <property type="evidence" value="ECO:0007669"/>
    <property type="project" value="UniProtKB-KW"/>
</dbReference>
<evidence type="ECO:0000313" key="13">
    <source>
        <dbReference type="EMBL" id="GAE91190.1"/>
    </source>
</evidence>
<proteinExistence type="predicted"/>
<evidence type="ECO:0000259" key="12">
    <source>
        <dbReference type="Pfam" id="PF03717"/>
    </source>
</evidence>
<protein>
    <recommendedName>
        <fullName evidence="4">serine-type D-Ala-D-Ala carboxypeptidase</fullName>
        <ecNumber evidence="4">3.4.16.4</ecNumber>
    </recommendedName>
</protein>
<dbReference type="STRING" id="1298598.JCM21714_131"/>
<dbReference type="EC" id="3.4.16.4" evidence="4"/>
<evidence type="ECO:0000256" key="11">
    <source>
        <dbReference type="ARBA" id="ARBA00034000"/>
    </source>
</evidence>
<comment type="caution">
    <text evidence="13">The sequence shown here is derived from an EMBL/GenBank/DDBJ whole genome shotgun (WGS) entry which is preliminary data.</text>
</comment>
<keyword evidence="14" id="KW-1185">Reference proteome</keyword>
<keyword evidence="13" id="KW-0131">Cell cycle</keyword>
<reference evidence="13 14" key="1">
    <citation type="journal article" date="2014" name="Genome Announc.">
        <title>Draft Genome Sequence of the Boron-Tolerant and Moderately Halotolerant Bacterium Gracilibacillus boraciitolerans JCM 21714T.</title>
        <authorList>
            <person name="Ahmed I."/>
            <person name="Oshima K."/>
            <person name="Suda W."/>
            <person name="Kitamura K."/>
            <person name="Iida T."/>
            <person name="Ohmori Y."/>
            <person name="Fujiwara T."/>
            <person name="Hattori M."/>
            <person name="Ohkuma M."/>
        </authorList>
    </citation>
    <scope>NUCLEOTIDE SEQUENCE [LARGE SCALE GENOMIC DNA]</scope>
    <source>
        <strain evidence="13 14">JCM 21714</strain>
    </source>
</reference>
<evidence type="ECO:0000256" key="8">
    <source>
        <dbReference type="ARBA" id="ARBA00022984"/>
    </source>
</evidence>
<comment type="pathway">
    <text evidence="3">Cell wall biogenesis; peptidoglycan biosynthesis.</text>
</comment>
<name>W4VCP0_9BACI</name>
<evidence type="ECO:0000256" key="2">
    <source>
        <dbReference type="ARBA" id="ARBA00004236"/>
    </source>
</evidence>
<dbReference type="GO" id="GO:0009002">
    <property type="term" value="F:serine-type D-Ala-D-Ala carboxypeptidase activity"/>
    <property type="evidence" value="ECO:0007669"/>
    <property type="project" value="UniProtKB-EC"/>
</dbReference>
<keyword evidence="8" id="KW-0573">Peptidoglycan synthesis</keyword>
<keyword evidence="10" id="KW-0961">Cell wall biogenesis/degradation</keyword>
<dbReference type="Pfam" id="PF03717">
    <property type="entry name" value="PBP_dimer"/>
    <property type="match status" value="1"/>
</dbReference>
<keyword evidence="9" id="KW-0472">Membrane</keyword>
<dbReference type="InterPro" id="IPR050515">
    <property type="entry name" value="Beta-lactam/transpept"/>
</dbReference>